<dbReference type="PANTHER" id="PTHR42829:SF2">
    <property type="entry name" value="NADH-UBIQUINONE OXIDOREDUCTASE CHAIN 5"/>
    <property type="match status" value="1"/>
</dbReference>
<feature type="transmembrane region" description="Helical" evidence="7">
    <location>
        <begin position="97"/>
        <end position="114"/>
    </location>
</feature>
<feature type="transmembrane region" description="Helical" evidence="7">
    <location>
        <begin position="284"/>
        <end position="302"/>
    </location>
</feature>
<evidence type="ECO:0000256" key="4">
    <source>
        <dbReference type="ARBA" id="ARBA00022989"/>
    </source>
</evidence>
<organism evidence="9 10">
    <name type="scientific">Thioclava arctica</name>
    <dbReference type="NCBI Taxonomy" id="3238301"/>
    <lineage>
        <taxon>Bacteria</taxon>
        <taxon>Pseudomonadati</taxon>
        <taxon>Pseudomonadota</taxon>
        <taxon>Alphaproteobacteria</taxon>
        <taxon>Rhodobacterales</taxon>
        <taxon>Paracoccaceae</taxon>
        <taxon>Thioclava</taxon>
    </lineage>
</organism>
<evidence type="ECO:0000313" key="9">
    <source>
        <dbReference type="EMBL" id="MEX1661689.1"/>
    </source>
</evidence>
<feature type="transmembrane region" description="Helical" evidence="7">
    <location>
        <begin position="308"/>
        <end position="326"/>
    </location>
</feature>
<proteinExistence type="predicted"/>
<evidence type="ECO:0000256" key="3">
    <source>
        <dbReference type="ARBA" id="ARBA00022692"/>
    </source>
</evidence>
<dbReference type="InterPro" id="IPR001750">
    <property type="entry name" value="ND/Mrp_TM"/>
</dbReference>
<keyword evidence="5 7" id="KW-0472">Membrane</keyword>
<dbReference type="EMBL" id="JBFRYC010000004">
    <property type="protein sequence ID" value="MEX1661689.1"/>
    <property type="molecule type" value="Genomic_DNA"/>
</dbReference>
<feature type="transmembrane region" description="Helical" evidence="7">
    <location>
        <begin position="431"/>
        <end position="457"/>
    </location>
</feature>
<evidence type="ECO:0000256" key="1">
    <source>
        <dbReference type="ARBA" id="ARBA00002378"/>
    </source>
</evidence>
<feature type="transmembrane region" description="Helical" evidence="7">
    <location>
        <begin position="469"/>
        <end position="487"/>
    </location>
</feature>
<feature type="transmembrane region" description="Helical" evidence="7">
    <location>
        <begin position="6"/>
        <end position="22"/>
    </location>
</feature>
<dbReference type="Proteomes" id="UP001557465">
    <property type="component" value="Unassembled WGS sequence"/>
</dbReference>
<dbReference type="PANTHER" id="PTHR42829">
    <property type="entry name" value="NADH-UBIQUINONE OXIDOREDUCTASE CHAIN 5"/>
    <property type="match status" value="1"/>
</dbReference>
<keyword evidence="3 6" id="KW-0812">Transmembrane</keyword>
<name>A0ABV3TLK7_9RHOB</name>
<accession>A0ABV3TLK7</accession>
<feature type="domain" description="NADH:quinone oxidoreductase/Mrp antiporter transmembrane" evidence="8">
    <location>
        <begin position="117"/>
        <end position="394"/>
    </location>
</feature>
<evidence type="ECO:0000259" key="8">
    <source>
        <dbReference type="Pfam" id="PF00361"/>
    </source>
</evidence>
<dbReference type="RefSeq" id="WP_368391670.1">
    <property type="nucleotide sequence ID" value="NZ_JBFRYC010000004.1"/>
</dbReference>
<comment type="subcellular location">
    <subcellularLocation>
        <location evidence="2">Endomembrane system</location>
        <topology evidence="2">Multi-pass membrane protein</topology>
    </subcellularLocation>
    <subcellularLocation>
        <location evidence="6">Membrane</location>
        <topology evidence="6">Multi-pass membrane protein</topology>
    </subcellularLocation>
</comment>
<feature type="transmembrane region" description="Helical" evidence="7">
    <location>
        <begin position="346"/>
        <end position="366"/>
    </location>
</feature>
<reference evidence="9 10" key="1">
    <citation type="journal article" date="2011" name="Int. J. Syst. Evol. Microbiol.">
        <title>Zhongshania antarctica gen. nov., sp. nov. and Zhongshania guokunii sp. nov., gammaproteobacteria respectively isolated from coastal attached (fast) ice and surface seawater of the Antarctic.</title>
        <authorList>
            <person name="Li H.J."/>
            <person name="Zhang X.Y."/>
            <person name="Chen C.X."/>
            <person name="Zhang Y.J."/>
            <person name="Gao Z.M."/>
            <person name="Yu Y."/>
            <person name="Chen X.L."/>
            <person name="Chen B."/>
            <person name="Zhang Y.Z."/>
        </authorList>
    </citation>
    <scope>NUCLEOTIDE SEQUENCE [LARGE SCALE GENOMIC DNA]</scope>
    <source>
        <strain evidence="9 10">15-R06ZXC-3</strain>
    </source>
</reference>
<evidence type="ECO:0000313" key="10">
    <source>
        <dbReference type="Proteomes" id="UP001557465"/>
    </source>
</evidence>
<comment type="caution">
    <text evidence="9">The sequence shown here is derived from an EMBL/GenBank/DDBJ whole genome shotgun (WGS) entry which is preliminary data.</text>
</comment>
<comment type="function">
    <text evidence="1">NDH-1 shuttles electrons from NADH, via FMN and iron-sulfur (Fe-S) centers, to quinones in the respiratory chain. The immediate electron acceptor for the enzyme in this species is believed to be ubiquinone. Couples the redox reaction to proton translocation (for every two electrons transferred, four hydrogen ions are translocated across the cytoplasmic membrane), and thus conserves the redox energy in a proton gradient.</text>
</comment>
<feature type="transmembrane region" description="Helical" evidence="7">
    <location>
        <begin position="590"/>
        <end position="608"/>
    </location>
</feature>
<evidence type="ECO:0000256" key="7">
    <source>
        <dbReference type="SAM" id="Phobius"/>
    </source>
</evidence>
<evidence type="ECO:0000256" key="6">
    <source>
        <dbReference type="RuleBase" id="RU000320"/>
    </source>
</evidence>
<feature type="transmembrane region" description="Helical" evidence="7">
    <location>
        <begin position="150"/>
        <end position="174"/>
    </location>
</feature>
<feature type="transmembrane region" description="Helical" evidence="7">
    <location>
        <begin position="386"/>
        <end position="410"/>
    </location>
</feature>
<protein>
    <submittedName>
        <fullName evidence="9">NADH-quinone oxidoreductase subunit L</fullName>
    </submittedName>
</protein>
<dbReference type="PRINTS" id="PR01434">
    <property type="entry name" value="NADHDHGNASE5"/>
</dbReference>
<dbReference type="Pfam" id="PF00361">
    <property type="entry name" value="Proton_antipo_M"/>
    <property type="match status" value="1"/>
</dbReference>
<evidence type="ECO:0000256" key="2">
    <source>
        <dbReference type="ARBA" id="ARBA00004127"/>
    </source>
</evidence>
<keyword evidence="10" id="KW-1185">Reference proteome</keyword>
<sequence length="609" mass="62709">MLWLVPLVPIVAGALIATLGARSRTSLGVLAGGVVSATLILTVLAVVQGWSATLIWSDAIRLTAALTPLSAALAVTVPVIALAVISHATQHEARQGLARLTGLMIVFAGGMQLVVIANDLLTLLIGWELIGACSWALISHKWTDKENPQAGLYAFVMTRFGDLGLFVAAMALFAGTGSFDYASIATLSGPWQGLVAYGILLSAASKAGQVPFAPWLFRAMAGPTSVSALLHAATLVAAGAYIIARLEPFLSVVPGWQAVTIAIGLTTALAGGLTAVLQNHSKRLLAASTSAQLGFMFIAVGAGYPGVAILHLMLHATFKAPLFLTAGAAHDATGSYRLDRMRLGRVMPLIAGLAVIAAASLAGLPLTGGGWSKEEIVSAAEHTSFWLAFSVMIGGGLSAVYATRFALLAFGRSQKEGRDIPAPGWKETVGIASLVTLTLVASLLWVSPAATVLANALGATLPEGTMTELVMSMIWLAAGLVTGFYLVHQSPALGRTGASAAASDWLGLPTLIDRGVVQPVDALARAAARADDRLLDAGLNATAAFADALSRLADRFGEAASDGLPEGTANIFGLLGRDSRRLQTGLSHHYYAYIIGGVFVVAAILAAGA</sequence>
<feature type="transmembrane region" description="Helical" evidence="7">
    <location>
        <begin position="120"/>
        <end position="138"/>
    </location>
</feature>
<gene>
    <name evidence="9" type="ORF">AB4874_08485</name>
</gene>
<feature type="transmembrane region" description="Helical" evidence="7">
    <location>
        <begin position="256"/>
        <end position="277"/>
    </location>
</feature>
<feature type="transmembrane region" description="Helical" evidence="7">
    <location>
        <begin position="62"/>
        <end position="85"/>
    </location>
</feature>
<dbReference type="InterPro" id="IPR003945">
    <property type="entry name" value="NU5C-like"/>
</dbReference>
<feature type="transmembrane region" description="Helical" evidence="7">
    <location>
        <begin position="194"/>
        <end position="217"/>
    </location>
</feature>
<evidence type="ECO:0000256" key="5">
    <source>
        <dbReference type="ARBA" id="ARBA00023136"/>
    </source>
</evidence>
<feature type="transmembrane region" description="Helical" evidence="7">
    <location>
        <begin position="29"/>
        <end position="50"/>
    </location>
</feature>
<keyword evidence="4 7" id="KW-1133">Transmembrane helix</keyword>
<feature type="transmembrane region" description="Helical" evidence="7">
    <location>
        <begin position="224"/>
        <end position="244"/>
    </location>
</feature>
<dbReference type="Gene3D" id="1.20.5.2700">
    <property type="match status" value="1"/>
</dbReference>